<feature type="region of interest" description="Disordered" evidence="1">
    <location>
        <begin position="53"/>
        <end position="80"/>
    </location>
</feature>
<dbReference type="Proteomes" id="UP001369086">
    <property type="component" value="Unassembled WGS sequence"/>
</dbReference>
<accession>A0ABR0ZSX2</accession>
<feature type="compositionally biased region" description="Low complexity" evidence="1">
    <location>
        <begin position="53"/>
        <end position="63"/>
    </location>
</feature>
<proteinExistence type="predicted"/>
<gene>
    <name evidence="2" type="ORF">HHUSO_G9084</name>
</gene>
<comment type="caution">
    <text evidence="2">The sequence shown here is derived from an EMBL/GenBank/DDBJ whole genome shotgun (WGS) entry which is preliminary data.</text>
</comment>
<organism evidence="2 3">
    <name type="scientific">Huso huso</name>
    <name type="common">Beluga</name>
    <name type="synonym">Acipenser huso</name>
    <dbReference type="NCBI Taxonomy" id="61971"/>
    <lineage>
        <taxon>Eukaryota</taxon>
        <taxon>Metazoa</taxon>
        <taxon>Chordata</taxon>
        <taxon>Craniata</taxon>
        <taxon>Vertebrata</taxon>
        <taxon>Euteleostomi</taxon>
        <taxon>Actinopterygii</taxon>
        <taxon>Chondrostei</taxon>
        <taxon>Acipenseriformes</taxon>
        <taxon>Acipenseridae</taxon>
        <taxon>Huso</taxon>
    </lineage>
</organism>
<protein>
    <submittedName>
        <fullName evidence="2">Uncharacterized protein</fullName>
    </submittedName>
</protein>
<evidence type="ECO:0000313" key="3">
    <source>
        <dbReference type="Proteomes" id="UP001369086"/>
    </source>
</evidence>
<sequence>MATEKRPQWRTNEEIALIEWFESARLVVNVSVQPSPESPSFFLESVLPTVSDSQLSLSPPLELSKSRQTKRSKTGKDNNVDDLLKAAMTYLSEGEMENM</sequence>
<evidence type="ECO:0000313" key="2">
    <source>
        <dbReference type="EMBL" id="KAK6487799.1"/>
    </source>
</evidence>
<reference evidence="2 3" key="1">
    <citation type="submission" date="2021-05" db="EMBL/GenBank/DDBJ databases">
        <authorList>
            <person name="Zahm M."/>
            <person name="Klopp C."/>
            <person name="Cabau C."/>
            <person name="Kuhl H."/>
            <person name="Suciu R."/>
            <person name="Ciorpac M."/>
            <person name="Holostenco D."/>
            <person name="Gessner J."/>
            <person name="Wuertz S."/>
            <person name="Hohne C."/>
            <person name="Stock M."/>
            <person name="Gislard M."/>
            <person name="Lluch J."/>
            <person name="Milhes M."/>
            <person name="Lampietro C."/>
            <person name="Lopez Roques C."/>
            <person name="Donnadieu C."/>
            <person name="Du K."/>
            <person name="Schartl M."/>
            <person name="Guiguen Y."/>
        </authorList>
    </citation>
    <scope>NUCLEOTIDE SEQUENCE [LARGE SCALE GENOMIC DNA]</scope>
    <source>
        <strain evidence="2">Hh-F2</strain>
        <tissue evidence="2">Blood</tissue>
    </source>
</reference>
<evidence type="ECO:0000256" key="1">
    <source>
        <dbReference type="SAM" id="MobiDB-lite"/>
    </source>
</evidence>
<keyword evidence="3" id="KW-1185">Reference proteome</keyword>
<name>A0ABR0ZSX2_HUSHU</name>
<dbReference type="EMBL" id="JAHFZB010000007">
    <property type="protein sequence ID" value="KAK6487799.1"/>
    <property type="molecule type" value="Genomic_DNA"/>
</dbReference>